<evidence type="ECO:0000256" key="2">
    <source>
        <dbReference type="ARBA" id="ARBA00022801"/>
    </source>
</evidence>
<dbReference type="SUPFAM" id="SSF53098">
    <property type="entry name" value="Ribonuclease H-like"/>
    <property type="match status" value="1"/>
</dbReference>
<name>V4M4X6_EUTSA</name>
<evidence type="ECO:0000313" key="3">
    <source>
        <dbReference type="EMBL" id="ESQ47348.1"/>
    </source>
</evidence>
<keyword evidence="4" id="KW-1185">Reference proteome</keyword>
<keyword evidence="2" id="KW-0378">Hydrolase</keyword>
<dbReference type="InterPro" id="IPR012337">
    <property type="entry name" value="RNaseH-like_sf"/>
</dbReference>
<dbReference type="Gramene" id="ESQ47348">
    <property type="protein sequence ID" value="ESQ47348"/>
    <property type="gene ID" value="EUTSA_v10028212mg"/>
</dbReference>
<proteinExistence type="predicted"/>
<dbReference type="eggNOG" id="KOG4373">
    <property type="taxonomic scope" value="Eukaryota"/>
</dbReference>
<dbReference type="GO" id="GO:0008408">
    <property type="term" value="F:3'-5' exonuclease activity"/>
    <property type="evidence" value="ECO:0007669"/>
    <property type="project" value="TreeGrafter"/>
</dbReference>
<keyword evidence="1" id="KW-0540">Nuclease</keyword>
<protein>
    <recommendedName>
        <fullName evidence="5">3'-5' exonuclease domain-containing protein</fullName>
    </recommendedName>
</protein>
<dbReference type="KEGG" id="eus:EUTSA_v10028212mg"/>
<dbReference type="GO" id="GO:0003676">
    <property type="term" value="F:nucleic acid binding"/>
    <property type="evidence" value="ECO:0007669"/>
    <property type="project" value="InterPro"/>
</dbReference>
<dbReference type="EMBL" id="KI517416">
    <property type="protein sequence ID" value="ESQ47348.1"/>
    <property type="molecule type" value="Genomic_DNA"/>
</dbReference>
<dbReference type="GO" id="GO:0005737">
    <property type="term" value="C:cytoplasm"/>
    <property type="evidence" value="ECO:0007669"/>
    <property type="project" value="TreeGrafter"/>
</dbReference>
<dbReference type="GO" id="GO:0005634">
    <property type="term" value="C:nucleus"/>
    <property type="evidence" value="ECO:0007669"/>
    <property type="project" value="TreeGrafter"/>
</dbReference>
<dbReference type="InterPro" id="IPR051132">
    <property type="entry name" value="3-5_Exonuclease_domain"/>
</dbReference>
<dbReference type="PANTHER" id="PTHR13620">
    <property type="entry name" value="3-5 EXONUCLEASE"/>
    <property type="match status" value="1"/>
</dbReference>
<sequence length="199" mass="23096">MAPPSIRAIPRYYTHEIFFVDFFGDELIVTVTSTPSVIKRWIRDVVFIHRRSSSYHPLVVGVGVQWTHAGHYSPRPKNYWPPRQIHSSYAFLRNSESTFVGVWNHHDAKILKRCRHQLEIGQLLDVKRYVIDSECKSLRGRSFEKIVETCMGYQGVRLDRQISKSDWSVDNLCLGQILQASLDAFVCFKLGVSARLWEV</sequence>
<evidence type="ECO:0008006" key="5">
    <source>
        <dbReference type="Google" id="ProtNLM"/>
    </source>
</evidence>
<organism evidence="3 4">
    <name type="scientific">Eutrema salsugineum</name>
    <name type="common">Saltwater cress</name>
    <name type="synonym">Sisymbrium salsugineum</name>
    <dbReference type="NCBI Taxonomy" id="72664"/>
    <lineage>
        <taxon>Eukaryota</taxon>
        <taxon>Viridiplantae</taxon>
        <taxon>Streptophyta</taxon>
        <taxon>Embryophyta</taxon>
        <taxon>Tracheophyta</taxon>
        <taxon>Spermatophyta</taxon>
        <taxon>Magnoliopsida</taxon>
        <taxon>eudicotyledons</taxon>
        <taxon>Gunneridae</taxon>
        <taxon>Pentapetalae</taxon>
        <taxon>rosids</taxon>
        <taxon>malvids</taxon>
        <taxon>Brassicales</taxon>
        <taxon>Brassicaceae</taxon>
        <taxon>Eutremeae</taxon>
        <taxon>Eutrema</taxon>
    </lineage>
</organism>
<dbReference type="OMA" id="VQWTPSC"/>
<dbReference type="STRING" id="72664.V4M4X6"/>
<evidence type="ECO:0000256" key="1">
    <source>
        <dbReference type="ARBA" id="ARBA00022722"/>
    </source>
</evidence>
<accession>V4M4X6</accession>
<dbReference type="AlphaFoldDB" id="V4M4X6"/>
<gene>
    <name evidence="3" type="ORF">EUTSA_v10028212mg</name>
</gene>
<dbReference type="PANTHER" id="PTHR13620:SF59">
    <property type="entry name" value="POLYNUCLEOTIDYL TRANSFERASE, RIBONUCLEASE H-LIKE SUPERFAMILY PROTEIN"/>
    <property type="match status" value="1"/>
</dbReference>
<dbReference type="Proteomes" id="UP000030689">
    <property type="component" value="Unassembled WGS sequence"/>
</dbReference>
<dbReference type="InterPro" id="IPR036397">
    <property type="entry name" value="RNaseH_sf"/>
</dbReference>
<dbReference type="Gene3D" id="3.30.420.10">
    <property type="entry name" value="Ribonuclease H-like superfamily/Ribonuclease H"/>
    <property type="match status" value="1"/>
</dbReference>
<reference evidence="3 4" key="1">
    <citation type="journal article" date="2013" name="Front. Plant Sci.">
        <title>The Reference Genome of the Halophytic Plant Eutrema salsugineum.</title>
        <authorList>
            <person name="Yang R."/>
            <person name="Jarvis D.E."/>
            <person name="Chen H."/>
            <person name="Beilstein M.A."/>
            <person name="Grimwood J."/>
            <person name="Jenkins J."/>
            <person name="Shu S."/>
            <person name="Prochnik S."/>
            <person name="Xin M."/>
            <person name="Ma C."/>
            <person name="Schmutz J."/>
            <person name="Wing R.A."/>
            <person name="Mitchell-Olds T."/>
            <person name="Schumaker K.S."/>
            <person name="Wang X."/>
        </authorList>
    </citation>
    <scope>NUCLEOTIDE SEQUENCE [LARGE SCALE GENOMIC DNA]</scope>
</reference>
<evidence type="ECO:0000313" key="4">
    <source>
        <dbReference type="Proteomes" id="UP000030689"/>
    </source>
</evidence>